<comment type="caution">
    <text evidence="1">The sequence shown here is derived from an EMBL/GenBank/DDBJ whole genome shotgun (WGS) entry which is preliminary data.</text>
</comment>
<evidence type="ECO:0000313" key="1">
    <source>
        <dbReference type="EMBL" id="ORW08554.1"/>
    </source>
</evidence>
<dbReference type="RefSeq" id="WP_085266195.1">
    <property type="nucleotide sequence ID" value="NZ_LQPG01000035.1"/>
</dbReference>
<proteinExistence type="predicted"/>
<gene>
    <name evidence="1" type="ORF">AWC16_19340</name>
</gene>
<keyword evidence="2" id="KW-1185">Reference proteome</keyword>
<sequence>MKNFKVGDLVQLDHEYRVMGNPSLFRIRSITAGKALLGQLSDRTDGYIGIDTEVDLSDPELVAPYPEVLAMYPRAAAAQQ</sequence>
<accession>A0A1X1YBZ5</accession>
<protein>
    <submittedName>
        <fullName evidence="1">Uncharacterized protein</fullName>
    </submittedName>
</protein>
<dbReference type="STRING" id="1108812.AWC16_19340"/>
<reference evidence="1 2" key="1">
    <citation type="submission" date="2016-01" db="EMBL/GenBank/DDBJ databases">
        <title>The new phylogeny of the genus Mycobacterium.</title>
        <authorList>
            <person name="Tarcisio F."/>
            <person name="Conor M."/>
            <person name="Antonella G."/>
            <person name="Elisabetta G."/>
            <person name="Giulia F.S."/>
            <person name="Sara T."/>
            <person name="Anna F."/>
            <person name="Clotilde B."/>
            <person name="Roberto B."/>
            <person name="Veronica D.S."/>
            <person name="Fabio R."/>
            <person name="Monica P."/>
            <person name="Olivier J."/>
            <person name="Enrico T."/>
            <person name="Nicola S."/>
        </authorList>
    </citation>
    <scope>NUCLEOTIDE SEQUENCE [LARGE SCALE GENOMIC DNA]</scope>
    <source>
        <strain evidence="1 2">DSM 45394</strain>
    </source>
</reference>
<name>A0A1X1YBZ5_9MYCO</name>
<organism evidence="1 2">
    <name type="scientific">Mycolicibacter longobardus</name>
    <dbReference type="NCBI Taxonomy" id="1108812"/>
    <lineage>
        <taxon>Bacteria</taxon>
        <taxon>Bacillati</taxon>
        <taxon>Actinomycetota</taxon>
        <taxon>Actinomycetes</taxon>
        <taxon>Mycobacteriales</taxon>
        <taxon>Mycobacteriaceae</taxon>
        <taxon>Mycolicibacter</taxon>
    </lineage>
</organism>
<dbReference type="Proteomes" id="UP000193866">
    <property type="component" value="Unassembled WGS sequence"/>
</dbReference>
<dbReference type="EMBL" id="LQPG01000035">
    <property type="protein sequence ID" value="ORW08554.1"/>
    <property type="molecule type" value="Genomic_DNA"/>
</dbReference>
<evidence type="ECO:0000313" key="2">
    <source>
        <dbReference type="Proteomes" id="UP000193866"/>
    </source>
</evidence>
<dbReference type="OrthoDB" id="4762344at2"/>
<dbReference type="AlphaFoldDB" id="A0A1X1YBZ5"/>